<proteinExistence type="predicted"/>
<comment type="caution">
    <text evidence="10">The sequence shown here is derived from an EMBL/GenBank/DDBJ whole genome shotgun (WGS) entry which is preliminary data.</text>
</comment>
<keyword evidence="5" id="KW-0802">TPR repeat</keyword>
<name>A0AAU9JC93_9CILI</name>
<dbReference type="PANTHER" id="PTHR14594:SF1">
    <property type="entry name" value="CENTROSOMAL PROTEIN OF 70 KDA"/>
    <property type="match status" value="1"/>
</dbReference>
<evidence type="ECO:0000256" key="1">
    <source>
        <dbReference type="ARBA" id="ARBA00004300"/>
    </source>
</evidence>
<evidence type="ECO:0000256" key="5">
    <source>
        <dbReference type="ARBA" id="ARBA00022803"/>
    </source>
</evidence>
<dbReference type="EMBL" id="CAJZBQ010000032">
    <property type="protein sequence ID" value="CAG9322741.1"/>
    <property type="molecule type" value="Genomic_DNA"/>
</dbReference>
<evidence type="ECO:0000256" key="3">
    <source>
        <dbReference type="ARBA" id="ARBA00018408"/>
    </source>
</evidence>
<gene>
    <name evidence="10" type="ORF">BSTOLATCC_MIC31857</name>
</gene>
<keyword evidence="11" id="KW-1185">Reference proteome</keyword>
<keyword evidence="4" id="KW-0963">Cytoplasm</keyword>
<keyword evidence="6" id="KW-0175">Coiled coil</keyword>
<comment type="function">
    <text evidence="8">Plays a role in the organization of both preexisting and nascent microtubules in interphase cells. During mitosis, required for the organization and orientation of the mitotic spindle.</text>
</comment>
<dbReference type="GO" id="GO:0043015">
    <property type="term" value="F:gamma-tubulin binding"/>
    <property type="evidence" value="ECO:0007669"/>
    <property type="project" value="InterPro"/>
</dbReference>
<evidence type="ECO:0000256" key="6">
    <source>
        <dbReference type="ARBA" id="ARBA00023054"/>
    </source>
</evidence>
<dbReference type="PANTHER" id="PTHR14594">
    <property type="entry name" value="CENTROSOMAL PROTEIN OF 70 KDA"/>
    <property type="match status" value="1"/>
</dbReference>
<feature type="region of interest" description="Disordered" evidence="9">
    <location>
        <begin position="146"/>
        <end position="172"/>
    </location>
</feature>
<accession>A0AAU9JC93</accession>
<evidence type="ECO:0000313" key="11">
    <source>
        <dbReference type="Proteomes" id="UP001162131"/>
    </source>
</evidence>
<sequence length="425" mass="48989">MADSHRSQSSKRAVSKGAFSNLHYSQKDLKDSSNTHRRASPIYSSDPNTSLLEHLKTAEISKSLFEKPINDFLKESNEIQEEIKILTEMCRSQIQTTEDWDYINELLLKNDFDAIFINSYGTPDIKSIIDAILALISEYEKLKSQNYNEKTPRSSMRASSPIPESSSTPRNRSKKDDYFRVFWNVLHKDYDNSSPYDQSVLSYISQSEEHKLIYEGKLTSYQDQISFLKSRLKEVDQRNYFSSPESYESPYKESTIGLKEIASALGVDSIDEILSAIEQMNKVLKVVPNLERFIEDVCQELLPSTVKEQTYESYSKAFEEVIPTIKELKSLIDHLHNFKQKVYSSLKLQLNTPESVVLDSIKAIRYFEKLFEVKMGDDLLGVMEQLFLFVHEMRLFVQNMKNALGLDKSEPVGKVLEAIKKIIVK</sequence>
<feature type="compositionally biased region" description="Polar residues" evidence="9">
    <location>
        <begin position="146"/>
        <end position="170"/>
    </location>
</feature>
<feature type="compositionally biased region" description="Basic and acidic residues" evidence="9">
    <location>
        <begin position="25"/>
        <end position="34"/>
    </location>
</feature>
<dbReference type="GO" id="GO:0060271">
    <property type="term" value="P:cilium assembly"/>
    <property type="evidence" value="ECO:0007669"/>
    <property type="project" value="InterPro"/>
</dbReference>
<comment type="subunit">
    <text evidence="2">Directly interacts with tubulin-gamma; this interaction determines centrosomal localization.</text>
</comment>
<dbReference type="GO" id="GO:0005813">
    <property type="term" value="C:centrosome"/>
    <property type="evidence" value="ECO:0007669"/>
    <property type="project" value="UniProtKB-SubCell"/>
</dbReference>
<feature type="region of interest" description="Disordered" evidence="9">
    <location>
        <begin position="1"/>
        <end position="45"/>
    </location>
</feature>
<evidence type="ECO:0000256" key="8">
    <source>
        <dbReference type="ARBA" id="ARBA00025273"/>
    </source>
</evidence>
<evidence type="ECO:0000256" key="7">
    <source>
        <dbReference type="ARBA" id="ARBA00023212"/>
    </source>
</evidence>
<evidence type="ECO:0000313" key="10">
    <source>
        <dbReference type="EMBL" id="CAG9322741.1"/>
    </source>
</evidence>
<dbReference type="AlphaFoldDB" id="A0AAU9JC93"/>
<dbReference type="InterPro" id="IPR037692">
    <property type="entry name" value="CEP70"/>
</dbReference>
<comment type="subcellular location">
    <subcellularLocation>
        <location evidence="1">Cytoplasm</location>
        <location evidence="1">Cytoskeleton</location>
        <location evidence="1">Microtubule organizing center</location>
        <location evidence="1">Centrosome</location>
    </subcellularLocation>
</comment>
<organism evidence="10 11">
    <name type="scientific">Blepharisma stoltei</name>
    <dbReference type="NCBI Taxonomy" id="1481888"/>
    <lineage>
        <taxon>Eukaryota</taxon>
        <taxon>Sar</taxon>
        <taxon>Alveolata</taxon>
        <taxon>Ciliophora</taxon>
        <taxon>Postciliodesmatophora</taxon>
        <taxon>Heterotrichea</taxon>
        <taxon>Heterotrichida</taxon>
        <taxon>Blepharismidae</taxon>
        <taxon>Blepharisma</taxon>
    </lineage>
</organism>
<evidence type="ECO:0000256" key="2">
    <source>
        <dbReference type="ARBA" id="ARBA00011832"/>
    </source>
</evidence>
<protein>
    <recommendedName>
        <fullName evidence="3">Centrosomal protein of 70 kDa</fullName>
    </recommendedName>
</protein>
<dbReference type="Proteomes" id="UP001162131">
    <property type="component" value="Unassembled WGS sequence"/>
</dbReference>
<evidence type="ECO:0000256" key="9">
    <source>
        <dbReference type="SAM" id="MobiDB-lite"/>
    </source>
</evidence>
<dbReference type="GO" id="GO:0070507">
    <property type="term" value="P:regulation of microtubule cytoskeleton organization"/>
    <property type="evidence" value="ECO:0007669"/>
    <property type="project" value="InterPro"/>
</dbReference>
<evidence type="ECO:0000256" key="4">
    <source>
        <dbReference type="ARBA" id="ARBA00022490"/>
    </source>
</evidence>
<keyword evidence="7" id="KW-0206">Cytoskeleton</keyword>
<reference evidence="10" key="1">
    <citation type="submission" date="2021-09" db="EMBL/GenBank/DDBJ databases">
        <authorList>
            <consortium name="AG Swart"/>
            <person name="Singh M."/>
            <person name="Singh A."/>
            <person name="Seah K."/>
            <person name="Emmerich C."/>
        </authorList>
    </citation>
    <scope>NUCLEOTIDE SEQUENCE</scope>
    <source>
        <strain evidence="10">ATCC30299</strain>
    </source>
</reference>